<dbReference type="PANTHER" id="PTHR32176">
    <property type="entry name" value="XYLOSE ISOMERASE"/>
    <property type="match status" value="1"/>
</dbReference>
<dbReference type="GO" id="GO:0016042">
    <property type="term" value="P:lipid catabolic process"/>
    <property type="evidence" value="ECO:0007669"/>
    <property type="project" value="UniProtKB-KW"/>
</dbReference>
<gene>
    <name evidence="8" type="ORF">LUZ63_017210</name>
</gene>
<feature type="short sequence motif" description="DGA/G" evidence="5">
    <location>
        <begin position="126"/>
        <end position="128"/>
    </location>
</feature>
<evidence type="ECO:0000256" key="6">
    <source>
        <dbReference type="RuleBase" id="RU361262"/>
    </source>
</evidence>
<evidence type="ECO:0000256" key="1">
    <source>
        <dbReference type="ARBA" id="ARBA00010240"/>
    </source>
</evidence>
<comment type="domain">
    <text evidence="6">The nitrogen atoms of the two glycine residues in the GGXR motif define the oxyanion hole, and stabilize the oxyanion that forms during the nucleophilic attack by the catalytic serine during substrate cleavage.</text>
</comment>
<dbReference type="InterPro" id="IPR016035">
    <property type="entry name" value="Acyl_Trfase/lysoPLipase"/>
</dbReference>
<name>A0A9Q0C213_9POAL</name>
<evidence type="ECO:0000256" key="3">
    <source>
        <dbReference type="ARBA" id="ARBA00023098"/>
    </source>
</evidence>
<protein>
    <recommendedName>
        <fullName evidence="6">Patatin</fullName>
        <ecNumber evidence="6">3.1.1.-</ecNumber>
    </recommendedName>
</protein>
<keyword evidence="6" id="KW-0378">Hydrolase</keyword>
<comment type="caution">
    <text evidence="5">Lacks conserved residue(s) required for the propagation of feature annotation.</text>
</comment>
<comment type="function">
    <text evidence="6">Lipolytic acyl hydrolase (LAH).</text>
</comment>
<dbReference type="AlphaFoldDB" id="A0A9Q0C213"/>
<dbReference type="PROSITE" id="PS51635">
    <property type="entry name" value="PNPLA"/>
    <property type="match status" value="1"/>
</dbReference>
<dbReference type="Gene3D" id="3.40.1090.10">
    <property type="entry name" value="Cytosolic phospholipase A2 catalytic domain"/>
    <property type="match status" value="1"/>
</dbReference>
<keyword evidence="9" id="KW-1185">Reference proteome</keyword>
<evidence type="ECO:0000313" key="9">
    <source>
        <dbReference type="Proteomes" id="UP001151287"/>
    </source>
</evidence>
<evidence type="ECO:0000256" key="5">
    <source>
        <dbReference type="PROSITE-ProRule" id="PRU01161"/>
    </source>
</evidence>
<feature type="domain" description="PNPLA" evidence="7">
    <location>
        <begin position="1"/>
        <end position="139"/>
    </location>
</feature>
<sequence>MLTAPDKKYKRPLFAAEDLTKFYKEHGPKIFPQTRGSWPEVRWQISPLLVREKFGDSRLANTLTNVVIPTFDIKNLHPTIFSSLTMKFKPEKNALLSDIAIGTSAAPTFFPPYTFKNYDTEFNLVDGGVAANNPVKKVGNK</sequence>
<dbReference type="EC" id="3.1.1.-" evidence="6"/>
<keyword evidence="3 6" id="KW-0443">Lipid metabolism</keyword>
<keyword evidence="6" id="KW-0442">Lipid degradation</keyword>
<dbReference type="Pfam" id="PF01734">
    <property type="entry name" value="Patatin"/>
    <property type="match status" value="1"/>
</dbReference>
<proteinExistence type="inferred from homology"/>
<dbReference type="OrthoDB" id="1658288at2759"/>
<evidence type="ECO:0000256" key="2">
    <source>
        <dbReference type="ARBA" id="ARBA00022821"/>
    </source>
</evidence>
<evidence type="ECO:0000259" key="7">
    <source>
        <dbReference type="PROSITE" id="PS51635"/>
    </source>
</evidence>
<dbReference type="GO" id="GO:0004620">
    <property type="term" value="F:phospholipase activity"/>
    <property type="evidence" value="ECO:0007669"/>
    <property type="project" value="TreeGrafter"/>
</dbReference>
<dbReference type="SUPFAM" id="SSF52151">
    <property type="entry name" value="FabD/lysophospholipase-like"/>
    <property type="match status" value="1"/>
</dbReference>
<organism evidence="8 9">
    <name type="scientific">Rhynchospora breviuscula</name>
    <dbReference type="NCBI Taxonomy" id="2022672"/>
    <lineage>
        <taxon>Eukaryota</taxon>
        <taxon>Viridiplantae</taxon>
        <taxon>Streptophyta</taxon>
        <taxon>Embryophyta</taxon>
        <taxon>Tracheophyta</taxon>
        <taxon>Spermatophyta</taxon>
        <taxon>Magnoliopsida</taxon>
        <taxon>Liliopsida</taxon>
        <taxon>Poales</taxon>
        <taxon>Cyperaceae</taxon>
        <taxon>Cyperoideae</taxon>
        <taxon>Rhynchosporeae</taxon>
        <taxon>Rhynchospora</taxon>
    </lineage>
</organism>
<dbReference type="InterPro" id="IPR002641">
    <property type="entry name" value="PNPLA_dom"/>
</dbReference>
<dbReference type="PANTHER" id="PTHR32176:SF92">
    <property type="entry name" value="XYLOSE ISOMERASE"/>
    <property type="match status" value="1"/>
</dbReference>
<comment type="function">
    <text evidence="4">Possesses non-specific lipolytic acyl hydrolase (LAH) activity. Hydrolyzes phospholipids as well as galactolipids. May play a role in disease resistance.</text>
</comment>
<dbReference type="GO" id="GO:0047372">
    <property type="term" value="F:monoacylglycerol lipase activity"/>
    <property type="evidence" value="ECO:0007669"/>
    <property type="project" value="TreeGrafter"/>
</dbReference>
<evidence type="ECO:0000256" key="4">
    <source>
        <dbReference type="ARBA" id="ARBA00025642"/>
    </source>
</evidence>
<dbReference type="Proteomes" id="UP001151287">
    <property type="component" value="Unassembled WGS sequence"/>
</dbReference>
<comment type="similarity">
    <text evidence="1 6">Belongs to the patatin family.</text>
</comment>
<reference evidence="8" key="1">
    <citation type="journal article" date="2022" name="Cell">
        <title>Repeat-based holocentromeres influence genome architecture and karyotype evolution.</title>
        <authorList>
            <person name="Hofstatter P.G."/>
            <person name="Thangavel G."/>
            <person name="Lux T."/>
            <person name="Neumann P."/>
            <person name="Vondrak T."/>
            <person name="Novak P."/>
            <person name="Zhang M."/>
            <person name="Costa L."/>
            <person name="Castellani M."/>
            <person name="Scott A."/>
            <person name="Toegelov H."/>
            <person name="Fuchs J."/>
            <person name="Mata-Sucre Y."/>
            <person name="Dias Y."/>
            <person name="Vanzela A.L.L."/>
            <person name="Huettel B."/>
            <person name="Almeida C.C.S."/>
            <person name="Simkova H."/>
            <person name="Souza G."/>
            <person name="Pedrosa-Harand A."/>
            <person name="Macas J."/>
            <person name="Mayer K.F.X."/>
            <person name="Houben A."/>
            <person name="Marques A."/>
        </authorList>
    </citation>
    <scope>NUCLEOTIDE SEQUENCE</scope>
    <source>
        <strain evidence="8">RhyBre1mFocal</strain>
    </source>
</reference>
<keyword evidence="2" id="KW-0611">Plant defense</keyword>
<comment type="caution">
    <text evidence="8">The sequence shown here is derived from an EMBL/GenBank/DDBJ whole genome shotgun (WGS) entry which is preliminary data.</text>
</comment>
<dbReference type="GO" id="GO:0006952">
    <property type="term" value="P:defense response"/>
    <property type="evidence" value="ECO:0007669"/>
    <property type="project" value="UniProtKB-KW"/>
</dbReference>
<evidence type="ECO:0000313" key="8">
    <source>
        <dbReference type="EMBL" id="KAJ1685820.1"/>
    </source>
</evidence>
<dbReference type="EMBL" id="JAMQYH010000005">
    <property type="protein sequence ID" value="KAJ1685820.1"/>
    <property type="molecule type" value="Genomic_DNA"/>
</dbReference>
<accession>A0A9Q0C213</accession>